<dbReference type="Pfam" id="PF17765">
    <property type="entry name" value="MLTR_LBD"/>
    <property type="match status" value="1"/>
</dbReference>
<dbReference type="EMBL" id="JACHMJ010000001">
    <property type="protein sequence ID" value="MBB5844672.1"/>
    <property type="molecule type" value="Genomic_DNA"/>
</dbReference>
<evidence type="ECO:0000313" key="2">
    <source>
        <dbReference type="EMBL" id="MBB5844672.1"/>
    </source>
</evidence>
<organism evidence="2 3">
    <name type="scientific">Conyzicola lurida</name>
    <dbReference type="NCBI Taxonomy" id="1172621"/>
    <lineage>
        <taxon>Bacteria</taxon>
        <taxon>Bacillati</taxon>
        <taxon>Actinomycetota</taxon>
        <taxon>Actinomycetes</taxon>
        <taxon>Micrococcales</taxon>
        <taxon>Microbacteriaceae</taxon>
        <taxon>Conyzicola</taxon>
    </lineage>
</organism>
<keyword evidence="3" id="KW-1185">Reference proteome</keyword>
<dbReference type="SMART" id="SM00530">
    <property type="entry name" value="HTH_XRE"/>
    <property type="match status" value="1"/>
</dbReference>
<dbReference type="SUPFAM" id="SSF47413">
    <property type="entry name" value="lambda repressor-like DNA-binding domains"/>
    <property type="match status" value="1"/>
</dbReference>
<dbReference type="GO" id="GO:0003677">
    <property type="term" value="F:DNA binding"/>
    <property type="evidence" value="ECO:0007669"/>
    <property type="project" value="InterPro"/>
</dbReference>
<dbReference type="PANTHER" id="PTHR35010:SF2">
    <property type="entry name" value="BLL4672 PROTEIN"/>
    <property type="match status" value="1"/>
</dbReference>
<dbReference type="InterPro" id="IPR041413">
    <property type="entry name" value="MLTR_LBD"/>
</dbReference>
<dbReference type="AlphaFoldDB" id="A0A841ARV0"/>
<dbReference type="Gene3D" id="3.30.450.180">
    <property type="match status" value="1"/>
</dbReference>
<dbReference type="RefSeq" id="WP_184239029.1">
    <property type="nucleotide sequence ID" value="NZ_JACHMJ010000001.1"/>
</dbReference>
<dbReference type="CDD" id="cd00093">
    <property type="entry name" value="HTH_XRE"/>
    <property type="match status" value="1"/>
</dbReference>
<feature type="domain" description="HTH cro/C1-type" evidence="1">
    <location>
        <begin position="35"/>
        <end position="82"/>
    </location>
</feature>
<dbReference type="Gene3D" id="1.10.260.40">
    <property type="entry name" value="lambda repressor-like DNA-binding domains"/>
    <property type="match status" value="1"/>
</dbReference>
<dbReference type="InterPro" id="IPR001387">
    <property type="entry name" value="Cro/C1-type_HTH"/>
</dbReference>
<reference evidence="2 3" key="1">
    <citation type="submission" date="2020-08" db="EMBL/GenBank/DDBJ databases">
        <title>Sequencing the genomes of 1000 actinobacteria strains.</title>
        <authorList>
            <person name="Klenk H.-P."/>
        </authorList>
    </citation>
    <scope>NUCLEOTIDE SEQUENCE [LARGE SCALE GENOMIC DNA]</scope>
    <source>
        <strain evidence="2 3">DSM 105784</strain>
    </source>
</reference>
<proteinExistence type="predicted"/>
<gene>
    <name evidence="2" type="ORF">HD599_002995</name>
</gene>
<dbReference type="PROSITE" id="PS50943">
    <property type="entry name" value="HTH_CROC1"/>
    <property type="match status" value="1"/>
</dbReference>
<evidence type="ECO:0000313" key="3">
    <source>
        <dbReference type="Proteomes" id="UP000536685"/>
    </source>
</evidence>
<comment type="caution">
    <text evidence="2">The sequence shown here is derived from an EMBL/GenBank/DDBJ whole genome shotgun (WGS) entry which is preliminary data.</text>
</comment>
<name>A0A841ARV0_9MICO</name>
<dbReference type="InterPro" id="IPR010982">
    <property type="entry name" value="Lambda_DNA-bd_dom_sf"/>
</dbReference>
<dbReference type="Pfam" id="PF13560">
    <property type="entry name" value="HTH_31"/>
    <property type="match status" value="1"/>
</dbReference>
<evidence type="ECO:0000259" key="1">
    <source>
        <dbReference type="PROSITE" id="PS50943"/>
    </source>
</evidence>
<dbReference type="PANTHER" id="PTHR35010">
    <property type="entry name" value="BLL4672 PROTEIN-RELATED"/>
    <property type="match status" value="1"/>
</dbReference>
<protein>
    <submittedName>
        <fullName evidence="2">Transcriptional regulator with XRE-family HTH domain</fullName>
    </submittedName>
</protein>
<sequence>MDSNTEMKDFLATRRGRVQPEDVGLPAGRNRRVPGLRREELAALAGVSASWYTRLERGDATGVSAEVLDAISRTLKLDDVERAHLFDLAQLTQGGIRRQQRRRVTAPRVRPVLQQILDQMTDLPAAVQNECHDIVAVNALGRALYADMYEAGHDTVNFARYIHLDPRAKLFYPEWDDVAAMSAAMLRVAAARGPYNRDLSDLIGELATRSEHFRVLWASHDVHEHRTGLKKIHHPVVGDIDLSYEAMSFPGEPGLSLMVYTAEPGSPSADALRLLSAWTAPAAGGQAVESRGL</sequence>
<accession>A0A841ARV0</accession>
<dbReference type="Proteomes" id="UP000536685">
    <property type="component" value="Unassembled WGS sequence"/>
</dbReference>